<feature type="transmembrane region" description="Helical" evidence="6">
    <location>
        <begin position="208"/>
        <end position="226"/>
    </location>
</feature>
<comment type="subcellular location">
    <subcellularLocation>
        <location evidence="1">Membrane</location>
        <topology evidence="1">Multi-pass membrane protein</topology>
    </subcellularLocation>
</comment>
<gene>
    <name evidence="8" type="ORF">MES5069_760026</name>
</gene>
<feature type="transmembrane region" description="Helical" evidence="6">
    <location>
        <begin position="145"/>
        <end position="164"/>
    </location>
</feature>
<evidence type="ECO:0000256" key="3">
    <source>
        <dbReference type="ARBA" id="ARBA00022906"/>
    </source>
</evidence>
<keyword evidence="3" id="KW-0862">Zinc</keyword>
<organism evidence="8 9">
    <name type="scientific">Mesorhizobium escarrei</name>
    <dbReference type="NCBI Taxonomy" id="666018"/>
    <lineage>
        <taxon>Bacteria</taxon>
        <taxon>Pseudomonadati</taxon>
        <taxon>Pseudomonadota</taxon>
        <taxon>Alphaproteobacteria</taxon>
        <taxon>Hyphomicrobiales</taxon>
        <taxon>Phyllobacteriaceae</taxon>
        <taxon>Mesorhizobium</taxon>
    </lineage>
</organism>
<feature type="transmembrane region" description="Helical" evidence="6">
    <location>
        <begin position="88"/>
        <end position="106"/>
    </location>
</feature>
<reference evidence="8 9" key="1">
    <citation type="submission" date="2022-03" db="EMBL/GenBank/DDBJ databases">
        <authorList>
            <person name="Brunel B."/>
        </authorList>
    </citation>
    <scope>NUCLEOTIDE SEQUENCE [LARGE SCALE GENOMIC DNA]</scope>
    <source>
        <strain evidence="8">STM5069sample</strain>
    </source>
</reference>
<dbReference type="RefSeq" id="WP_254022272.1">
    <property type="nucleotide sequence ID" value="NZ_CAKXZT010000175.1"/>
</dbReference>
<evidence type="ECO:0000313" key="9">
    <source>
        <dbReference type="Proteomes" id="UP001153050"/>
    </source>
</evidence>
<keyword evidence="2 6" id="KW-0812">Transmembrane</keyword>
<evidence type="ECO:0000256" key="5">
    <source>
        <dbReference type="ARBA" id="ARBA00023136"/>
    </source>
</evidence>
<keyword evidence="3" id="KW-0864">Zinc transport</keyword>
<evidence type="ECO:0000256" key="1">
    <source>
        <dbReference type="ARBA" id="ARBA00004141"/>
    </source>
</evidence>
<dbReference type="Pfam" id="PF01545">
    <property type="entry name" value="Cation_efflux"/>
    <property type="match status" value="1"/>
</dbReference>
<feature type="transmembrane region" description="Helical" evidence="6">
    <location>
        <begin position="118"/>
        <end position="139"/>
    </location>
</feature>
<keyword evidence="3" id="KW-0406">Ion transport</keyword>
<dbReference type="PANTHER" id="PTHR11562">
    <property type="entry name" value="CATION EFFLUX PROTEIN/ ZINC TRANSPORTER"/>
    <property type="match status" value="1"/>
</dbReference>
<evidence type="ECO:0000256" key="4">
    <source>
        <dbReference type="ARBA" id="ARBA00022989"/>
    </source>
</evidence>
<keyword evidence="9" id="KW-1185">Reference proteome</keyword>
<evidence type="ECO:0000259" key="7">
    <source>
        <dbReference type="Pfam" id="PF01545"/>
    </source>
</evidence>
<dbReference type="Gene3D" id="1.20.1510.10">
    <property type="entry name" value="Cation efflux protein transmembrane domain"/>
    <property type="match status" value="1"/>
</dbReference>
<dbReference type="PANTHER" id="PTHR11562:SF17">
    <property type="entry name" value="RE54080P-RELATED"/>
    <property type="match status" value="1"/>
</dbReference>
<evidence type="ECO:0000256" key="6">
    <source>
        <dbReference type="SAM" id="Phobius"/>
    </source>
</evidence>
<dbReference type="Proteomes" id="UP001153050">
    <property type="component" value="Unassembled WGS sequence"/>
</dbReference>
<keyword evidence="4 6" id="KW-1133">Transmembrane helix</keyword>
<dbReference type="InterPro" id="IPR027469">
    <property type="entry name" value="Cation_efflux_TMD_sf"/>
</dbReference>
<comment type="caution">
    <text evidence="8">The sequence shown here is derived from an EMBL/GenBank/DDBJ whole genome shotgun (WGS) entry which is preliminary data.</text>
</comment>
<feature type="transmembrane region" description="Helical" evidence="6">
    <location>
        <begin position="54"/>
        <end position="76"/>
    </location>
</feature>
<protein>
    <submittedName>
        <fullName evidence="8">Cation transporter</fullName>
    </submittedName>
</protein>
<accession>A0ABN8KFV6</accession>
<dbReference type="InterPro" id="IPR058533">
    <property type="entry name" value="Cation_efflux_TM"/>
</dbReference>
<keyword evidence="3" id="KW-0813">Transport</keyword>
<dbReference type="InterPro" id="IPR050681">
    <property type="entry name" value="CDF/SLC30A"/>
</dbReference>
<keyword evidence="5 6" id="KW-0472">Membrane</keyword>
<evidence type="ECO:0000313" key="8">
    <source>
        <dbReference type="EMBL" id="CAH2409130.1"/>
    </source>
</evidence>
<feature type="domain" description="Cation efflux protein transmembrane" evidence="7">
    <location>
        <begin position="55"/>
        <end position="230"/>
    </location>
</feature>
<proteinExistence type="predicted"/>
<sequence length="279" mass="29526">MSEACCDHETKSCAGPPQLVLPAKLRDQDHAAKASCCSGGVPVFDGMNPRYKRVLWTVIAINGAMFLTEMAAGSLAGSQALKADALDFLADTVTYGLSLAVIGASLRTRATAALFKGLSLSLMALWVFGSTVYHTLILGVPSAEVMGIIGFLALAANLASVGFLMPYKDGDANVRSVWLCSRNDAIGNMVVMAAALGVWSTSSAWPDLAVAGLMAGIFLISSVQILRQAWSEYNEGAHDRTAVPTQQSVSYVSKSGCQRYPSRCQHRVEAAVASPRMTE</sequence>
<evidence type="ECO:0000256" key="2">
    <source>
        <dbReference type="ARBA" id="ARBA00022692"/>
    </source>
</evidence>
<dbReference type="EMBL" id="CAKXZT010000175">
    <property type="protein sequence ID" value="CAH2409130.1"/>
    <property type="molecule type" value="Genomic_DNA"/>
</dbReference>
<feature type="transmembrane region" description="Helical" evidence="6">
    <location>
        <begin position="185"/>
        <end position="202"/>
    </location>
</feature>
<dbReference type="SUPFAM" id="SSF161111">
    <property type="entry name" value="Cation efflux protein transmembrane domain-like"/>
    <property type="match status" value="1"/>
</dbReference>
<name>A0ABN8KFV6_9HYPH</name>